<dbReference type="CDD" id="cd02440">
    <property type="entry name" value="AdoMet_MTases"/>
    <property type="match status" value="1"/>
</dbReference>
<name>A0ABU2H8A8_9ACTN</name>
<dbReference type="InterPro" id="IPR002052">
    <property type="entry name" value="DNA_methylase_N6_adenine_CS"/>
</dbReference>
<dbReference type="PANTHER" id="PTHR18895">
    <property type="entry name" value="HEMK METHYLTRANSFERASE"/>
    <property type="match status" value="1"/>
</dbReference>
<feature type="domain" description="Methyltransferase small" evidence="1">
    <location>
        <begin position="57"/>
        <end position="179"/>
    </location>
</feature>
<protein>
    <submittedName>
        <fullName evidence="2">Methyltransferase</fullName>
    </submittedName>
</protein>
<dbReference type="InterPro" id="IPR050320">
    <property type="entry name" value="N5-glutamine_MTase"/>
</dbReference>
<keyword evidence="3" id="KW-1185">Reference proteome</keyword>
<proteinExistence type="predicted"/>
<evidence type="ECO:0000313" key="2">
    <source>
        <dbReference type="EMBL" id="MDS1271541.1"/>
    </source>
</evidence>
<dbReference type="EMBL" id="JAVLVT010000006">
    <property type="protein sequence ID" value="MDS1271541.1"/>
    <property type="molecule type" value="Genomic_DNA"/>
</dbReference>
<sequence>MRSIVRAEVKELIASVDEYDDVEVIKLNGDFWILLKGVYDPKEDPGVGLYPGWVPFPAGGDFLEMGCGTGIVSVAAARAGCRRVTALDLGPEAVRNARLNAHLHGFLDVVHARESDLFSAVDDDEYFDVIFWNPPYLNPSDDLATDNIHTAFYDPGYLILSRFLDSAWGHLRPGGRLLLGFGSDGDVELLRSVTKRAGIHISTLAESTREYETIQGQVSIDYWLLELTLPRAGNLPPHGI</sequence>
<dbReference type="Pfam" id="PF05175">
    <property type="entry name" value="MTS"/>
    <property type="match status" value="1"/>
</dbReference>
<dbReference type="PROSITE" id="PS00092">
    <property type="entry name" value="N6_MTASE"/>
    <property type="match status" value="1"/>
</dbReference>
<evidence type="ECO:0000259" key="1">
    <source>
        <dbReference type="Pfam" id="PF05175"/>
    </source>
</evidence>
<dbReference type="SUPFAM" id="SSF53335">
    <property type="entry name" value="S-adenosyl-L-methionine-dependent methyltransferases"/>
    <property type="match status" value="1"/>
</dbReference>
<evidence type="ECO:0000313" key="3">
    <source>
        <dbReference type="Proteomes" id="UP001250214"/>
    </source>
</evidence>
<reference evidence="3" key="1">
    <citation type="submission" date="2023-07" db="EMBL/GenBank/DDBJ databases">
        <title>Novel species in the genus Lipingzhangella isolated from Sambhar Salt Lake.</title>
        <authorList>
            <person name="Jiya N."/>
            <person name="Kajale S."/>
            <person name="Sharma A."/>
        </authorList>
    </citation>
    <scope>NUCLEOTIDE SEQUENCE [LARGE SCALE GENOMIC DNA]</scope>
    <source>
        <strain evidence="3">LS1_29</strain>
    </source>
</reference>
<keyword evidence="2" id="KW-0808">Transferase</keyword>
<gene>
    <name evidence="2" type="ORF">RIF23_14675</name>
</gene>
<keyword evidence="2" id="KW-0489">Methyltransferase</keyword>
<dbReference type="InterPro" id="IPR007848">
    <property type="entry name" value="Small_mtfrase_dom"/>
</dbReference>
<dbReference type="Gene3D" id="3.40.50.150">
    <property type="entry name" value="Vaccinia Virus protein VP39"/>
    <property type="match status" value="1"/>
</dbReference>
<dbReference type="RefSeq" id="WP_310913092.1">
    <property type="nucleotide sequence ID" value="NZ_JAVLVT010000006.1"/>
</dbReference>
<dbReference type="PANTHER" id="PTHR18895:SF74">
    <property type="entry name" value="MTRF1L RELEASE FACTOR GLUTAMINE METHYLTRANSFERASE"/>
    <property type="match status" value="1"/>
</dbReference>
<dbReference type="InterPro" id="IPR029063">
    <property type="entry name" value="SAM-dependent_MTases_sf"/>
</dbReference>
<dbReference type="Proteomes" id="UP001250214">
    <property type="component" value="Unassembled WGS sequence"/>
</dbReference>
<organism evidence="2 3">
    <name type="scientific">Lipingzhangella rawalii</name>
    <dbReference type="NCBI Taxonomy" id="2055835"/>
    <lineage>
        <taxon>Bacteria</taxon>
        <taxon>Bacillati</taxon>
        <taxon>Actinomycetota</taxon>
        <taxon>Actinomycetes</taxon>
        <taxon>Streptosporangiales</taxon>
        <taxon>Nocardiopsidaceae</taxon>
        <taxon>Lipingzhangella</taxon>
    </lineage>
</organism>
<dbReference type="GO" id="GO:0008168">
    <property type="term" value="F:methyltransferase activity"/>
    <property type="evidence" value="ECO:0007669"/>
    <property type="project" value="UniProtKB-KW"/>
</dbReference>
<accession>A0ABU2H8A8</accession>
<comment type="caution">
    <text evidence="2">The sequence shown here is derived from an EMBL/GenBank/DDBJ whole genome shotgun (WGS) entry which is preliminary data.</text>
</comment>
<dbReference type="GO" id="GO:0032259">
    <property type="term" value="P:methylation"/>
    <property type="evidence" value="ECO:0007669"/>
    <property type="project" value="UniProtKB-KW"/>
</dbReference>